<keyword evidence="2" id="KW-0732">Signal</keyword>
<accession>A0A0A9GQW0</accession>
<feature type="chain" id="PRO_5002045002" evidence="2">
    <location>
        <begin position="29"/>
        <end position="78"/>
    </location>
</feature>
<reference evidence="3" key="1">
    <citation type="submission" date="2014-09" db="EMBL/GenBank/DDBJ databases">
        <authorList>
            <person name="Magalhaes I.L.F."/>
            <person name="Oliveira U."/>
            <person name="Santos F.R."/>
            <person name="Vidigal T.H.D.A."/>
            <person name="Brescovit A.D."/>
            <person name="Santos A.J."/>
        </authorList>
    </citation>
    <scope>NUCLEOTIDE SEQUENCE</scope>
    <source>
        <tissue evidence="3">Shoot tissue taken approximately 20 cm above the soil surface</tissue>
    </source>
</reference>
<protein>
    <submittedName>
        <fullName evidence="3">Uncharacterized protein</fullName>
    </submittedName>
</protein>
<feature type="signal peptide" evidence="2">
    <location>
        <begin position="1"/>
        <end position="28"/>
    </location>
</feature>
<proteinExistence type="predicted"/>
<name>A0A0A9GQW0_ARUDO</name>
<evidence type="ECO:0000256" key="1">
    <source>
        <dbReference type="SAM" id="MobiDB-lite"/>
    </source>
</evidence>
<dbReference type="EMBL" id="GBRH01171049">
    <property type="protein sequence ID" value="JAE26847.1"/>
    <property type="molecule type" value="Transcribed_RNA"/>
</dbReference>
<feature type="compositionally biased region" description="Basic residues" evidence="1">
    <location>
        <begin position="65"/>
        <end position="78"/>
    </location>
</feature>
<evidence type="ECO:0000256" key="2">
    <source>
        <dbReference type="SAM" id="SignalP"/>
    </source>
</evidence>
<reference evidence="3" key="2">
    <citation type="journal article" date="2015" name="Data Brief">
        <title>Shoot transcriptome of the giant reed, Arundo donax.</title>
        <authorList>
            <person name="Barrero R.A."/>
            <person name="Guerrero F.D."/>
            <person name="Moolhuijzen P."/>
            <person name="Goolsby J.A."/>
            <person name="Tidwell J."/>
            <person name="Bellgard S.E."/>
            <person name="Bellgard M.I."/>
        </authorList>
    </citation>
    <scope>NUCLEOTIDE SEQUENCE</scope>
    <source>
        <tissue evidence="3">Shoot tissue taken approximately 20 cm above the soil surface</tissue>
    </source>
</reference>
<sequence length="78" mass="8710">MAPRARFLPLGRRAAGFPPLLLLLQCHGLPPPPPPARAPRAPRLGRTRRALPHDARRAGVPPPPPRRRGPTRHRRPRL</sequence>
<feature type="region of interest" description="Disordered" evidence="1">
    <location>
        <begin position="28"/>
        <end position="78"/>
    </location>
</feature>
<organism evidence="3">
    <name type="scientific">Arundo donax</name>
    <name type="common">Giant reed</name>
    <name type="synonym">Donax arundinaceus</name>
    <dbReference type="NCBI Taxonomy" id="35708"/>
    <lineage>
        <taxon>Eukaryota</taxon>
        <taxon>Viridiplantae</taxon>
        <taxon>Streptophyta</taxon>
        <taxon>Embryophyta</taxon>
        <taxon>Tracheophyta</taxon>
        <taxon>Spermatophyta</taxon>
        <taxon>Magnoliopsida</taxon>
        <taxon>Liliopsida</taxon>
        <taxon>Poales</taxon>
        <taxon>Poaceae</taxon>
        <taxon>PACMAD clade</taxon>
        <taxon>Arundinoideae</taxon>
        <taxon>Arundineae</taxon>
        <taxon>Arundo</taxon>
    </lineage>
</organism>
<evidence type="ECO:0000313" key="3">
    <source>
        <dbReference type="EMBL" id="JAE26847.1"/>
    </source>
</evidence>
<dbReference type="AlphaFoldDB" id="A0A0A9GQW0"/>